<dbReference type="GeneID" id="39599453"/>
<evidence type="ECO:0000313" key="4">
    <source>
        <dbReference type="Proteomes" id="UP000283841"/>
    </source>
</evidence>
<dbReference type="VEuPathDB" id="FungiDB:C8Q69DRAFT_460588"/>
<dbReference type="Pfam" id="PF13391">
    <property type="entry name" value="HNH_2"/>
    <property type="match status" value="1"/>
</dbReference>
<feature type="compositionally biased region" description="Polar residues" evidence="1">
    <location>
        <begin position="65"/>
        <end position="74"/>
    </location>
</feature>
<feature type="domain" description="HNH nuclease" evidence="2">
    <location>
        <begin position="229"/>
        <end position="308"/>
    </location>
</feature>
<feature type="compositionally biased region" description="Basic and acidic residues" evidence="1">
    <location>
        <begin position="35"/>
        <end position="64"/>
    </location>
</feature>
<feature type="compositionally biased region" description="Basic and acidic residues" evidence="1">
    <location>
        <begin position="8"/>
        <end position="19"/>
    </location>
</feature>
<sequence>MTLRRSRRGEEPEYGLYEKPKRRRQRQNIQSEQQPHQEPEQQSKKQPEKQPEQERNREHLRREQVQSYREPSTMSNLSGFSVTLAEDWETLKRNAIDRVQRYILGDRSRDKLLVPGLLASLEFLPELGAINLTRDILSMDNDARLHDYFDYIYQSLFIPMRTNLKKSIIPQSPIPLHQEQAEKVTSYLSSPARREQEIYENTLKRDGRRCIITRYLLASDFRNTGAEVPPGEGTVAKLEVAHIIPFLYGSYKNQEPSDRNAMQRWNCLYNCFPGLNKKIHTDNINDPSNTITLAAFIYDEFGDFRIALRPTGNQDEYEVKVYPLFTDLFLPALPQNRILQLRASPGYEHIKLPDPDFLDVHYRLAEIFHASGIGYEIDRYIQDFEDLACFAEDGSTNVNQLLTVRLAATVSS</sequence>
<dbReference type="AlphaFoldDB" id="A0A443HXR4"/>
<gene>
    <name evidence="3" type="ORF">C8Q69DRAFT_460588</name>
</gene>
<proteinExistence type="predicted"/>
<dbReference type="RefSeq" id="XP_028486277.1">
    <property type="nucleotide sequence ID" value="XM_028630176.1"/>
</dbReference>
<organism evidence="3 4">
    <name type="scientific">Byssochlamys spectabilis</name>
    <name type="common">Paecilomyces variotii</name>
    <dbReference type="NCBI Taxonomy" id="264951"/>
    <lineage>
        <taxon>Eukaryota</taxon>
        <taxon>Fungi</taxon>
        <taxon>Dikarya</taxon>
        <taxon>Ascomycota</taxon>
        <taxon>Pezizomycotina</taxon>
        <taxon>Eurotiomycetes</taxon>
        <taxon>Eurotiomycetidae</taxon>
        <taxon>Eurotiales</taxon>
        <taxon>Thermoascaceae</taxon>
        <taxon>Paecilomyces</taxon>
    </lineage>
</organism>
<evidence type="ECO:0000313" key="3">
    <source>
        <dbReference type="EMBL" id="RWQ96632.1"/>
    </source>
</evidence>
<reference evidence="3 4" key="1">
    <citation type="journal article" date="2018" name="Front. Microbiol.">
        <title>Genomic and genetic insights into a cosmopolitan fungus, Paecilomyces variotii (Eurotiales).</title>
        <authorList>
            <person name="Urquhart A.S."/>
            <person name="Mondo S.J."/>
            <person name="Makela M.R."/>
            <person name="Hane J.K."/>
            <person name="Wiebenga A."/>
            <person name="He G."/>
            <person name="Mihaltcheva S."/>
            <person name="Pangilinan J."/>
            <person name="Lipzen A."/>
            <person name="Barry K."/>
            <person name="de Vries R.P."/>
            <person name="Grigoriev I.V."/>
            <person name="Idnurm A."/>
        </authorList>
    </citation>
    <scope>NUCLEOTIDE SEQUENCE [LARGE SCALE GENOMIC DNA]</scope>
    <source>
        <strain evidence="3 4">CBS 101075</strain>
    </source>
</reference>
<name>A0A443HXR4_BYSSP</name>
<evidence type="ECO:0000259" key="2">
    <source>
        <dbReference type="Pfam" id="PF13391"/>
    </source>
</evidence>
<accession>A0A443HXR4</accession>
<comment type="caution">
    <text evidence="3">The sequence shown here is derived from an EMBL/GenBank/DDBJ whole genome shotgun (WGS) entry which is preliminary data.</text>
</comment>
<dbReference type="InterPro" id="IPR003615">
    <property type="entry name" value="HNH_nuc"/>
</dbReference>
<keyword evidence="4" id="KW-1185">Reference proteome</keyword>
<dbReference type="Proteomes" id="UP000283841">
    <property type="component" value="Unassembled WGS sequence"/>
</dbReference>
<protein>
    <recommendedName>
        <fullName evidence="2">HNH nuclease domain-containing protein</fullName>
    </recommendedName>
</protein>
<feature type="region of interest" description="Disordered" evidence="1">
    <location>
        <begin position="1"/>
        <end position="74"/>
    </location>
</feature>
<evidence type="ECO:0000256" key="1">
    <source>
        <dbReference type="SAM" id="MobiDB-lite"/>
    </source>
</evidence>
<dbReference type="EMBL" id="RCNU01000003">
    <property type="protein sequence ID" value="RWQ96632.1"/>
    <property type="molecule type" value="Genomic_DNA"/>
</dbReference>